<keyword evidence="7" id="KW-0137">Centromere</keyword>
<dbReference type="PANTHER" id="PTHR31740:SF2">
    <property type="entry name" value="CENTROMERE PROTEIN L"/>
    <property type="match status" value="1"/>
</dbReference>
<keyword evidence="9" id="KW-1185">Reference proteome</keyword>
<name>A0A9P0JIB2_APHGO</name>
<sequence length="378" mass="43111">MRPEVQVLNYFSRYGIIMEIDEDLSAIEVEPIPREKSSESFGDLSCITNDCVEKENENPHAIETDESDQEDIVMSGSESGIVEDFTYDPTALIEISDILDLVGKNWSIFRVSPLWNLNFDTNYLNLLSKKLKKFLINHISTNIKNQKNSFSAISVEIEPKEANHECVALKIKVINNDSNSKLYTGLLLKSPNYNQNYSKNSLSDMPILMVQGNKSFSVAIHNWLTEHFDCVIRPYEFALYQFLWLIAISMGDAGQLYNDTVLYHYLYKYESSKGHMDVKCYAESEFLQSVLAKLSLNRSSASSTTSFHYSDLIKVQSDIEDHFKITCGINVSKLKLKAFEAPKVASINVSGKIHVWSSTLMDLMLKYLMELQDNKCML</sequence>
<evidence type="ECO:0000256" key="1">
    <source>
        <dbReference type="ARBA" id="ARBA00004123"/>
    </source>
</evidence>
<keyword evidence="6" id="KW-0539">Nucleus</keyword>
<evidence type="ECO:0000313" key="9">
    <source>
        <dbReference type="Proteomes" id="UP001154329"/>
    </source>
</evidence>
<accession>A0A9P0JIB2</accession>
<evidence type="ECO:0000256" key="3">
    <source>
        <dbReference type="ARBA" id="ARBA00011060"/>
    </source>
</evidence>
<dbReference type="EMBL" id="OU899037">
    <property type="protein sequence ID" value="CAH1738768.1"/>
    <property type="molecule type" value="Genomic_DNA"/>
</dbReference>
<evidence type="ECO:0000256" key="5">
    <source>
        <dbReference type="ARBA" id="ARBA00022454"/>
    </source>
</evidence>
<dbReference type="GO" id="GO:0005634">
    <property type="term" value="C:nucleus"/>
    <property type="evidence" value="ECO:0007669"/>
    <property type="project" value="UniProtKB-SubCell"/>
</dbReference>
<proteinExistence type="inferred from homology"/>
<reference evidence="8" key="2">
    <citation type="submission" date="2022-10" db="EMBL/GenBank/DDBJ databases">
        <authorList>
            <consortium name="ENA_rothamsted_submissions"/>
            <consortium name="culmorum"/>
            <person name="King R."/>
        </authorList>
    </citation>
    <scope>NUCLEOTIDE SEQUENCE</scope>
</reference>
<gene>
    <name evidence="8" type="ORF">APHIGO_LOCUS12036</name>
</gene>
<dbReference type="GO" id="GO:0000775">
    <property type="term" value="C:chromosome, centromeric region"/>
    <property type="evidence" value="ECO:0007669"/>
    <property type="project" value="UniProtKB-SubCell"/>
</dbReference>
<evidence type="ECO:0000256" key="7">
    <source>
        <dbReference type="ARBA" id="ARBA00023328"/>
    </source>
</evidence>
<comment type="similarity">
    <text evidence="3">Belongs to the CENP-L/IML3 family.</text>
</comment>
<organism evidence="8 9">
    <name type="scientific">Aphis gossypii</name>
    <name type="common">Cotton aphid</name>
    <dbReference type="NCBI Taxonomy" id="80765"/>
    <lineage>
        <taxon>Eukaryota</taxon>
        <taxon>Metazoa</taxon>
        <taxon>Ecdysozoa</taxon>
        <taxon>Arthropoda</taxon>
        <taxon>Hexapoda</taxon>
        <taxon>Insecta</taxon>
        <taxon>Pterygota</taxon>
        <taxon>Neoptera</taxon>
        <taxon>Paraneoptera</taxon>
        <taxon>Hemiptera</taxon>
        <taxon>Sternorrhyncha</taxon>
        <taxon>Aphidomorpha</taxon>
        <taxon>Aphidoidea</taxon>
        <taxon>Aphididae</taxon>
        <taxon>Aphidini</taxon>
        <taxon>Aphis</taxon>
        <taxon>Aphis</taxon>
    </lineage>
</organism>
<keyword evidence="5" id="KW-0158">Chromosome</keyword>
<evidence type="ECO:0000256" key="2">
    <source>
        <dbReference type="ARBA" id="ARBA00004584"/>
    </source>
</evidence>
<evidence type="ECO:0000313" key="8">
    <source>
        <dbReference type="EMBL" id="CAH1738768.1"/>
    </source>
</evidence>
<evidence type="ECO:0000256" key="4">
    <source>
        <dbReference type="ARBA" id="ARBA00016380"/>
    </source>
</evidence>
<dbReference type="AlphaFoldDB" id="A0A9P0JIB2"/>
<protein>
    <recommendedName>
        <fullName evidence="4">Centromere protein L</fullName>
    </recommendedName>
</protein>
<comment type="subcellular location">
    <subcellularLocation>
        <location evidence="2">Chromosome</location>
        <location evidence="2">Centromere</location>
    </subcellularLocation>
    <subcellularLocation>
        <location evidence="1">Nucleus</location>
    </subcellularLocation>
</comment>
<dbReference type="PANTHER" id="PTHR31740">
    <property type="entry name" value="CENTROMERE PROTEIN L"/>
    <property type="match status" value="1"/>
</dbReference>
<reference evidence="8" key="1">
    <citation type="submission" date="2022-02" db="EMBL/GenBank/DDBJ databases">
        <authorList>
            <person name="King R."/>
        </authorList>
    </citation>
    <scope>NUCLEOTIDE SEQUENCE</scope>
</reference>
<dbReference type="Pfam" id="PF13092">
    <property type="entry name" value="CENP-L"/>
    <property type="match status" value="1"/>
</dbReference>
<dbReference type="Proteomes" id="UP001154329">
    <property type="component" value="Chromosome 4"/>
</dbReference>
<dbReference type="InterPro" id="IPR025204">
    <property type="entry name" value="CENP-L"/>
</dbReference>
<evidence type="ECO:0000256" key="6">
    <source>
        <dbReference type="ARBA" id="ARBA00023242"/>
    </source>
</evidence>